<dbReference type="PANTHER" id="PTHR44360:SF1">
    <property type="entry name" value="DNAJ HOMOLOG SUBFAMILY B MEMBER 9"/>
    <property type="match status" value="1"/>
</dbReference>
<dbReference type="InterPro" id="IPR018253">
    <property type="entry name" value="DnaJ_domain_CS"/>
</dbReference>
<dbReference type="PRINTS" id="PR00625">
    <property type="entry name" value="JDOMAIN"/>
</dbReference>
<dbReference type="SUPFAM" id="SSF46565">
    <property type="entry name" value="Chaperone J-domain"/>
    <property type="match status" value="1"/>
</dbReference>
<evidence type="ECO:0000313" key="6">
    <source>
        <dbReference type="Proteomes" id="UP001165085"/>
    </source>
</evidence>
<dbReference type="PANTHER" id="PTHR44360">
    <property type="entry name" value="DNAJ HOMOLOG SUBFAMILY B MEMBER 9"/>
    <property type="match status" value="1"/>
</dbReference>
<feature type="chain" id="PRO_5040873165" description="J domain-containing protein" evidence="3">
    <location>
        <begin position="21"/>
        <end position="287"/>
    </location>
</feature>
<evidence type="ECO:0000256" key="2">
    <source>
        <dbReference type="SAM" id="MobiDB-lite"/>
    </source>
</evidence>
<sequence>MSRTLSFALLALVLFGALLASPGTSASASSSNSPSLYEVLELKPSCSKSDIKKAYRRLALKHHPDRNNGSPESTEKFAAIAEAYETLSDDQARREYDHARRSNNHHTPRQRQSRGRSRSTNAHAMFNDLFTNDPFFSEAFKEMDDLFAQTFSDVMSSKKNSRRNNNDNQRQQPKSWFVWFLSDVLGLNFQLSTTYQGSDGSFHTSNYASAKHGLSSRTSVSKSSKIIIENGRRVEIKELTKDGNSIREKYVEGKLKERWINGEPSEVGVEKLTSGRGKKRKKKNVEF</sequence>
<dbReference type="InterPro" id="IPR001623">
    <property type="entry name" value="DnaJ_domain"/>
</dbReference>
<dbReference type="SMART" id="SM00271">
    <property type="entry name" value="DnaJ"/>
    <property type="match status" value="1"/>
</dbReference>
<accession>A0A9W7BX60</accession>
<evidence type="ECO:0000259" key="4">
    <source>
        <dbReference type="PROSITE" id="PS50076"/>
    </source>
</evidence>
<dbReference type="InterPro" id="IPR036869">
    <property type="entry name" value="J_dom_sf"/>
</dbReference>
<dbReference type="GO" id="GO:0051087">
    <property type="term" value="F:protein-folding chaperone binding"/>
    <property type="evidence" value="ECO:0007669"/>
    <property type="project" value="TreeGrafter"/>
</dbReference>
<evidence type="ECO:0000313" key="5">
    <source>
        <dbReference type="EMBL" id="GMH95730.1"/>
    </source>
</evidence>
<feature type="compositionally biased region" description="Basic residues" evidence="2">
    <location>
        <begin position="101"/>
        <end position="117"/>
    </location>
</feature>
<dbReference type="AlphaFoldDB" id="A0A9W7BX60"/>
<reference evidence="6" key="1">
    <citation type="journal article" date="2023" name="Commun. Biol.">
        <title>Genome analysis of Parmales, the sister group of diatoms, reveals the evolutionary specialization of diatoms from phago-mixotrophs to photoautotrophs.</title>
        <authorList>
            <person name="Ban H."/>
            <person name="Sato S."/>
            <person name="Yoshikawa S."/>
            <person name="Yamada K."/>
            <person name="Nakamura Y."/>
            <person name="Ichinomiya M."/>
            <person name="Sato N."/>
            <person name="Blanc-Mathieu R."/>
            <person name="Endo H."/>
            <person name="Kuwata A."/>
            <person name="Ogata H."/>
        </authorList>
    </citation>
    <scope>NUCLEOTIDE SEQUENCE [LARGE SCALE GENOMIC DNA]</scope>
    <source>
        <strain evidence="6">NIES 3701</strain>
    </source>
</reference>
<dbReference type="PROSITE" id="PS00636">
    <property type="entry name" value="DNAJ_1"/>
    <property type="match status" value="1"/>
</dbReference>
<proteinExistence type="predicted"/>
<evidence type="ECO:0000256" key="1">
    <source>
        <dbReference type="ARBA" id="ARBA00023186"/>
    </source>
</evidence>
<dbReference type="GO" id="GO:0051787">
    <property type="term" value="F:misfolded protein binding"/>
    <property type="evidence" value="ECO:0007669"/>
    <property type="project" value="TreeGrafter"/>
</dbReference>
<feature type="region of interest" description="Disordered" evidence="2">
    <location>
        <begin position="99"/>
        <end position="119"/>
    </location>
</feature>
<dbReference type="InterPro" id="IPR051948">
    <property type="entry name" value="Hsp70_co-chaperone_J-domain"/>
</dbReference>
<evidence type="ECO:0000256" key="3">
    <source>
        <dbReference type="SAM" id="SignalP"/>
    </source>
</evidence>
<name>A0A9W7BX60_9STRA</name>
<dbReference type="Gene3D" id="1.10.287.110">
    <property type="entry name" value="DnaJ domain"/>
    <property type="match status" value="1"/>
</dbReference>
<feature type="signal peptide" evidence="3">
    <location>
        <begin position="1"/>
        <end position="20"/>
    </location>
</feature>
<keyword evidence="1" id="KW-0143">Chaperone</keyword>
<dbReference type="EMBL" id="BRXY01000448">
    <property type="protein sequence ID" value="GMH95730.1"/>
    <property type="molecule type" value="Genomic_DNA"/>
</dbReference>
<gene>
    <name evidence="5" type="ORF">TrST_g6433</name>
</gene>
<keyword evidence="3" id="KW-0732">Signal</keyword>
<organism evidence="5 6">
    <name type="scientific">Triparma strigata</name>
    <dbReference type="NCBI Taxonomy" id="1606541"/>
    <lineage>
        <taxon>Eukaryota</taxon>
        <taxon>Sar</taxon>
        <taxon>Stramenopiles</taxon>
        <taxon>Ochrophyta</taxon>
        <taxon>Bolidophyceae</taxon>
        <taxon>Parmales</taxon>
        <taxon>Triparmaceae</taxon>
        <taxon>Triparma</taxon>
    </lineage>
</organism>
<dbReference type="GO" id="GO:0005783">
    <property type="term" value="C:endoplasmic reticulum"/>
    <property type="evidence" value="ECO:0007669"/>
    <property type="project" value="TreeGrafter"/>
</dbReference>
<dbReference type="CDD" id="cd06257">
    <property type="entry name" value="DnaJ"/>
    <property type="match status" value="1"/>
</dbReference>
<dbReference type="PROSITE" id="PS50076">
    <property type="entry name" value="DNAJ_2"/>
    <property type="match status" value="1"/>
</dbReference>
<dbReference type="GO" id="GO:0036503">
    <property type="term" value="P:ERAD pathway"/>
    <property type="evidence" value="ECO:0007669"/>
    <property type="project" value="TreeGrafter"/>
</dbReference>
<dbReference type="OrthoDB" id="10250354at2759"/>
<dbReference type="Pfam" id="PF00226">
    <property type="entry name" value="DnaJ"/>
    <property type="match status" value="1"/>
</dbReference>
<comment type="caution">
    <text evidence="5">The sequence shown here is derived from an EMBL/GenBank/DDBJ whole genome shotgun (WGS) entry which is preliminary data.</text>
</comment>
<dbReference type="Proteomes" id="UP001165085">
    <property type="component" value="Unassembled WGS sequence"/>
</dbReference>
<protein>
    <recommendedName>
        <fullName evidence="4">J domain-containing protein</fullName>
    </recommendedName>
</protein>
<keyword evidence="6" id="KW-1185">Reference proteome</keyword>
<feature type="domain" description="J" evidence="4">
    <location>
        <begin position="35"/>
        <end position="100"/>
    </location>
</feature>